<dbReference type="OrthoDB" id="6247875at2759"/>
<evidence type="ECO:0000313" key="2">
    <source>
        <dbReference type="EMBL" id="CAG8623403.1"/>
    </source>
</evidence>
<keyword evidence="3" id="KW-1185">Reference proteome</keyword>
<dbReference type="SUPFAM" id="SSF47095">
    <property type="entry name" value="HMG-box"/>
    <property type="match status" value="1"/>
</dbReference>
<dbReference type="AlphaFoldDB" id="A0A9N9GPA0"/>
<dbReference type="InterPro" id="IPR036910">
    <property type="entry name" value="HMG_box_dom_sf"/>
</dbReference>
<proteinExistence type="predicted"/>
<dbReference type="InterPro" id="IPR009071">
    <property type="entry name" value="HMG_box_dom"/>
</dbReference>
<dbReference type="Gene3D" id="1.10.30.10">
    <property type="entry name" value="High mobility group box domain"/>
    <property type="match status" value="1"/>
</dbReference>
<name>A0A9N9GPA0_9GLOM</name>
<reference evidence="2" key="1">
    <citation type="submission" date="2021-06" db="EMBL/GenBank/DDBJ databases">
        <authorList>
            <person name="Kallberg Y."/>
            <person name="Tangrot J."/>
            <person name="Rosling A."/>
        </authorList>
    </citation>
    <scope>NUCLEOTIDE SEQUENCE</scope>
    <source>
        <strain evidence="2">MT106</strain>
    </source>
</reference>
<organism evidence="2 3">
    <name type="scientific">Ambispora gerdemannii</name>
    <dbReference type="NCBI Taxonomy" id="144530"/>
    <lineage>
        <taxon>Eukaryota</taxon>
        <taxon>Fungi</taxon>
        <taxon>Fungi incertae sedis</taxon>
        <taxon>Mucoromycota</taxon>
        <taxon>Glomeromycotina</taxon>
        <taxon>Glomeromycetes</taxon>
        <taxon>Archaeosporales</taxon>
        <taxon>Ambisporaceae</taxon>
        <taxon>Ambispora</taxon>
    </lineage>
</organism>
<dbReference type="Pfam" id="PF00505">
    <property type="entry name" value="HMG_box"/>
    <property type="match status" value="1"/>
</dbReference>
<dbReference type="Proteomes" id="UP000789831">
    <property type="component" value="Unassembled WGS sequence"/>
</dbReference>
<evidence type="ECO:0000313" key="3">
    <source>
        <dbReference type="Proteomes" id="UP000789831"/>
    </source>
</evidence>
<evidence type="ECO:0000259" key="1">
    <source>
        <dbReference type="Pfam" id="PF00505"/>
    </source>
</evidence>
<sequence>MTNNTFIYIPSCLPIEYFSKNKRDGKKQKKEPNSFIVFRACFAADIKNRNIEIGDATVISGLTAYNWRLLSKEQKKPYELISSELKKIRQAENLHEVRCQETSNRQEFYQDESYQYLSHQGDLHREQYQNTSNPQEFQQDESYQNLSHQDDLNWKQYQNAYQSLVLHGEKFQDTSNHKEFQQDEYQNLSHQDDLHGEKY</sequence>
<feature type="domain" description="HMG box" evidence="1">
    <location>
        <begin position="29"/>
        <end position="87"/>
    </location>
</feature>
<gene>
    <name evidence="2" type="ORF">AGERDE_LOCUS10167</name>
</gene>
<dbReference type="EMBL" id="CAJVPL010002966">
    <property type="protein sequence ID" value="CAG8623403.1"/>
    <property type="molecule type" value="Genomic_DNA"/>
</dbReference>
<comment type="caution">
    <text evidence="2">The sequence shown here is derived from an EMBL/GenBank/DDBJ whole genome shotgun (WGS) entry which is preliminary data.</text>
</comment>
<accession>A0A9N9GPA0</accession>
<protein>
    <submittedName>
        <fullName evidence="2">1675_t:CDS:1</fullName>
    </submittedName>
</protein>